<dbReference type="Gene3D" id="3.40.720.10">
    <property type="entry name" value="Alkaline Phosphatase, subunit A"/>
    <property type="match status" value="1"/>
</dbReference>
<dbReference type="PANTHER" id="PTHR42693">
    <property type="entry name" value="ARYLSULFATASE FAMILY MEMBER"/>
    <property type="match status" value="1"/>
</dbReference>
<dbReference type="PROSITE" id="PS00149">
    <property type="entry name" value="SULFATASE_2"/>
    <property type="match status" value="1"/>
</dbReference>
<proteinExistence type="inferred from homology"/>
<dbReference type="GO" id="GO:0016740">
    <property type="term" value="F:transferase activity"/>
    <property type="evidence" value="ECO:0007669"/>
    <property type="project" value="UniProtKB-KW"/>
</dbReference>
<comment type="caution">
    <text evidence="8">The sequence shown here is derived from an EMBL/GenBank/DDBJ whole genome shotgun (WGS) entry which is preliminary data.</text>
</comment>
<dbReference type="GO" id="GO:0046872">
    <property type="term" value="F:metal ion binding"/>
    <property type="evidence" value="ECO:0007669"/>
    <property type="project" value="UniProtKB-KW"/>
</dbReference>
<feature type="domain" description="CBM6" evidence="7">
    <location>
        <begin position="26"/>
        <end position="149"/>
    </location>
</feature>
<reference evidence="8 9" key="1">
    <citation type="submission" date="2020-04" db="EMBL/GenBank/DDBJ databases">
        <title>Flammeovirga sp. SR4, a novel species isolated from seawater.</title>
        <authorList>
            <person name="Wang X."/>
        </authorList>
    </citation>
    <scope>NUCLEOTIDE SEQUENCE [LARGE SCALE GENOMIC DNA]</scope>
    <source>
        <strain evidence="8 9">SR4</strain>
    </source>
</reference>
<dbReference type="InterPro" id="IPR026444">
    <property type="entry name" value="Secre_tail"/>
</dbReference>
<comment type="similarity">
    <text evidence="1">Belongs to the sulfatase family.</text>
</comment>
<dbReference type="AlphaFoldDB" id="A0A7X8XY50"/>
<dbReference type="SUPFAM" id="SSF49373">
    <property type="entry name" value="Invasin/intimin cell-adhesion fragments"/>
    <property type="match status" value="2"/>
</dbReference>
<dbReference type="PROSITE" id="PS00523">
    <property type="entry name" value="SULFATASE_1"/>
    <property type="match status" value="1"/>
</dbReference>
<evidence type="ECO:0000256" key="1">
    <source>
        <dbReference type="ARBA" id="ARBA00008779"/>
    </source>
</evidence>
<keyword evidence="9" id="KW-1185">Reference proteome</keyword>
<keyword evidence="5" id="KW-0732">Signal</keyword>
<evidence type="ECO:0000313" key="9">
    <source>
        <dbReference type="Proteomes" id="UP000585050"/>
    </source>
</evidence>
<evidence type="ECO:0000256" key="4">
    <source>
        <dbReference type="ARBA" id="ARBA00022837"/>
    </source>
</evidence>
<dbReference type="InterPro" id="IPR024607">
    <property type="entry name" value="Sulfatase_CS"/>
</dbReference>
<gene>
    <name evidence="8" type="ORF">HGP29_21460</name>
</gene>
<dbReference type="SMART" id="SM00635">
    <property type="entry name" value="BID_2"/>
    <property type="match status" value="2"/>
</dbReference>
<dbReference type="PANTHER" id="PTHR42693:SF53">
    <property type="entry name" value="ENDO-4-O-SULFATASE"/>
    <property type="match status" value="1"/>
</dbReference>
<dbReference type="RefSeq" id="WP_211093371.1">
    <property type="nucleotide sequence ID" value="NZ_JABAIL010000008.1"/>
</dbReference>
<protein>
    <submittedName>
        <fullName evidence="8">Sulfatase-like hydrolase/transferase</fullName>
    </submittedName>
</protein>
<dbReference type="Pfam" id="PF18962">
    <property type="entry name" value="Por_Secre_tail"/>
    <property type="match status" value="1"/>
</dbReference>
<evidence type="ECO:0000259" key="6">
    <source>
        <dbReference type="PROSITE" id="PS50835"/>
    </source>
</evidence>
<dbReference type="Pfam" id="PF00884">
    <property type="entry name" value="Sulfatase"/>
    <property type="match status" value="1"/>
</dbReference>
<dbReference type="EMBL" id="JABAIL010000008">
    <property type="protein sequence ID" value="NLR93783.1"/>
    <property type="molecule type" value="Genomic_DNA"/>
</dbReference>
<name>A0A7X8XY50_9BACT</name>
<dbReference type="InterPro" id="IPR003343">
    <property type="entry name" value="Big_2"/>
</dbReference>
<dbReference type="InterPro" id="IPR005084">
    <property type="entry name" value="CBM6"/>
</dbReference>
<evidence type="ECO:0000256" key="3">
    <source>
        <dbReference type="ARBA" id="ARBA00022801"/>
    </source>
</evidence>
<organism evidence="8 9">
    <name type="scientific">Flammeovirga agarivorans</name>
    <dbReference type="NCBI Taxonomy" id="2726742"/>
    <lineage>
        <taxon>Bacteria</taxon>
        <taxon>Pseudomonadati</taxon>
        <taxon>Bacteroidota</taxon>
        <taxon>Cytophagia</taxon>
        <taxon>Cytophagales</taxon>
        <taxon>Flammeovirgaceae</taxon>
        <taxon>Flammeovirga</taxon>
    </lineage>
</organism>
<keyword evidence="4" id="KW-0106">Calcium</keyword>
<keyword evidence="8" id="KW-0808">Transferase</keyword>
<evidence type="ECO:0000259" key="7">
    <source>
        <dbReference type="PROSITE" id="PS51175"/>
    </source>
</evidence>
<dbReference type="InterPro" id="IPR007110">
    <property type="entry name" value="Ig-like_dom"/>
</dbReference>
<dbReference type="Gene3D" id="2.60.40.1080">
    <property type="match status" value="2"/>
</dbReference>
<dbReference type="InterPro" id="IPR008979">
    <property type="entry name" value="Galactose-bd-like_sf"/>
</dbReference>
<dbReference type="NCBIfam" id="TIGR04183">
    <property type="entry name" value="Por_Secre_tail"/>
    <property type="match status" value="1"/>
</dbReference>
<dbReference type="Gene3D" id="2.60.120.260">
    <property type="entry name" value="Galactose-binding domain-like"/>
    <property type="match status" value="2"/>
</dbReference>
<dbReference type="PROSITE" id="PS50835">
    <property type="entry name" value="IG_LIKE"/>
    <property type="match status" value="1"/>
</dbReference>
<feature type="chain" id="PRO_5030820808" evidence="5">
    <location>
        <begin position="22"/>
        <end position="989"/>
    </location>
</feature>
<dbReference type="InterPro" id="IPR008964">
    <property type="entry name" value="Invasin/intimin_cell_adhesion"/>
</dbReference>
<feature type="signal peptide" evidence="5">
    <location>
        <begin position="1"/>
        <end position="21"/>
    </location>
</feature>
<accession>A0A7X8XY50</accession>
<dbReference type="SUPFAM" id="SSF49785">
    <property type="entry name" value="Galactose-binding domain-like"/>
    <property type="match status" value="2"/>
</dbReference>
<evidence type="ECO:0000256" key="2">
    <source>
        <dbReference type="ARBA" id="ARBA00022723"/>
    </source>
</evidence>
<dbReference type="InterPro" id="IPR017850">
    <property type="entry name" value="Alkaline_phosphatase_core_sf"/>
</dbReference>
<keyword evidence="2" id="KW-0479">Metal-binding</keyword>
<keyword evidence="3 8" id="KW-0378">Hydrolase</keyword>
<dbReference type="Proteomes" id="UP000585050">
    <property type="component" value="Unassembled WGS sequence"/>
</dbReference>
<dbReference type="InterPro" id="IPR000917">
    <property type="entry name" value="Sulfatase_N"/>
</dbReference>
<sequence>MKKPDFLLLYLMLFFTTTSMAYEVGETIEAENTTLIGNTAIVSKEFASGGSFVKLNKTPVGAMALTFENIVTAGKYKLQLYAFNANVTQSIDLSINGGDFSPVVIQPSNWAYQDSAKVSIIEVDLLAGSNTLTFQANQTSISIDKFILKDLPNLNKPNVIVIMTDDLGYVDVGFNGATDIPTPNIDRIAENGIRFTSGYTTYSVCGPSRAGFITGRYQQRFGFGRNPLYRVDDPNQGLPLDQQTIAESVGQVGYSSGIIGKWHLGAHISNHPLNRGFTEFYGHLGGGHNYHPEDLVIQDSYQAANEEESYDTWIMRDHTPEETDEYLTDEFSTEAVNFIERHQNNPFFLFLSYNAPHTPLQAKDEDLALFSHISDEKRRTYAAMVYAVDRGVGRVLDQLAALGLEENTMVFFLSDNGGPEPKNASDNGILRGGKSDIYEGGFRVPFAMQWKGVLTEGTDYNYPVSALDIFATLSELSNSPIDPDKPLDGKNLIPYLTQQVSGRPHESIFIQKFDNDRHAVRHEDYKILYHKDGSNKKLYDLSTNVSEDDTENLYWNSDFRATRDTLDSVMVRWERELLHPIFLGLLHDEEIWATDVNLSSNELTMSLNSSETINGSIVPADAFNNVLEWSSSNPLVATVDQNGKVTSLAEGHTVITAKVIDLRQIYSQCIVKVGNPALASSISLSQNTANLVTGKFIELAATVTGEDNYEVTWSSNNTAVCTVDETGFVLTHAEGSATITATVIGQEGLSATCKINSTGNEISDTIINPDFEDGLSAWSYYGGTSIESASPYAGTKSLKMVEKGGVSQFFTTEANTSYTLKFVAKVDNPSIPPRLYIKDANGNKYFEEEITSSNYTEYVVHFTTSEDDFVGQIGFWRPKDAAGNAYLDNIELTIDTSNTRDHLVSELPSAEKMMFSIYPNPTSDVVNIKSSHHQTTNVIIIYDLMGRKVCSQVFTSQLSLAISHLQKGTYVISIISSSGENQKSKLVIQ</sequence>
<dbReference type="InterPro" id="IPR050738">
    <property type="entry name" value="Sulfatase"/>
</dbReference>
<dbReference type="PROSITE" id="PS51175">
    <property type="entry name" value="CBM6"/>
    <property type="match status" value="1"/>
</dbReference>
<feature type="domain" description="Ig-like" evidence="6">
    <location>
        <begin position="676"/>
        <end position="763"/>
    </location>
</feature>
<dbReference type="SUPFAM" id="SSF53649">
    <property type="entry name" value="Alkaline phosphatase-like"/>
    <property type="match status" value="1"/>
</dbReference>
<dbReference type="Pfam" id="PF02368">
    <property type="entry name" value="Big_2"/>
    <property type="match status" value="2"/>
</dbReference>
<evidence type="ECO:0000313" key="8">
    <source>
        <dbReference type="EMBL" id="NLR93783.1"/>
    </source>
</evidence>
<evidence type="ECO:0000256" key="5">
    <source>
        <dbReference type="SAM" id="SignalP"/>
    </source>
</evidence>
<dbReference type="GO" id="GO:0004065">
    <property type="term" value="F:arylsulfatase activity"/>
    <property type="evidence" value="ECO:0007669"/>
    <property type="project" value="TreeGrafter"/>
</dbReference>
<dbReference type="GO" id="GO:0030246">
    <property type="term" value="F:carbohydrate binding"/>
    <property type="evidence" value="ECO:0007669"/>
    <property type="project" value="InterPro"/>
</dbReference>